<evidence type="ECO:0000313" key="4">
    <source>
        <dbReference type="Proteomes" id="UP000306888"/>
    </source>
</evidence>
<dbReference type="AlphaFoldDB" id="A0A4S2DMS3"/>
<dbReference type="Proteomes" id="UP000306888">
    <property type="component" value="Unassembled WGS sequence"/>
</dbReference>
<dbReference type="InterPro" id="IPR036465">
    <property type="entry name" value="vWFA_dom_sf"/>
</dbReference>
<keyword evidence="4" id="KW-1185">Reference proteome</keyword>
<dbReference type="InterPro" id="IPR018698">
    <property type="entry name" value="VWA-like_dom"/>
</dbReference>
<evidence type="ECO:0000259" key="2">
    <source>
        <dbReference type="Pfam" id="PF13203"/>
    </source>
</evidence>
<dbReference type="OrthoDB" id="9809307at2"/>
<dbReference type="RefSeq" id="WP_136004142.1">
    <property type="nucleotide sequence ID" value="NZ_SRYR01000001.1"/>
</dbReference>
<dbReference type="EMBL" id="SRYR01000001">
    <property type="protein sequence ID" value="TGY43636.1"/>
    <property type="molecule type" value="Genomic_DNA"/>
</dbReference>
<dbReference type="Pfam" id="PF09967">
    <property type="entry name" value="DUF2201"/>
    <property type="match status" value="1"/>
</dbReference>
<name>A0A4S2DMS3_9CLOT</name>
<evidence type="ECO:0008006" key="5">
    <source>
        <dbReference type="Google" id="ProtNLM"/>
    </source>
</evidence>
<proteinExistence type="predicted"/>
<dbReference type="Pfam" id="PF13203">
    <property type="entry name" value="DUF2201_N"/>
    <property type="match status" value="1"/>
</dbReference>
<evidence type="ECO:0000259" key="1">
    <source>
        <dbReference type="Pfam" id="PF09967"/>
    </source>
</evidence>
<dbReference type="InterPro" id="IPR025154">
    <property type="entry name" value="Put_metallopeptidase_dom"/>
</dbReference>
<protein>
    <recommendedName>
        <fullName evidence="5">Peptidase</fullName>
    </recommendedName>
</protein>
<gene>
    <name evidence="3" type="ORF">E5347_02150</name>
</gene>
<evidence type="ECO:0000313" key="3">
    <source>
        <dbReference type="EMBL" id="TGY43636.1"/>
    </source>
</evidence>
<comment type="caution">
    <text evidence="3">The sequence shown here is derived from an EMBL/GenBank/DDBJ whole genome shotgun (WGS) entry which is preliminary data.</text>
</comment>
<accession>A0A4S2DMS3</accession>
<dbReference type="SUPFAM" id="SSF53300">
    <property type="entry name" value="vWA-like"/>
    <property type="match status" value="1"/>
</dbReference>
<reference evidence="3 4" key="1">
    <citation type="submission" date="2019-04" db="EMBL/GenBank/DDBJ databases">
        <title>Microbes associate with the intestines of laboratory mice.</title>
        <authorList>
            <person name="Navarre W."/>
            <person name="Wong E."/>
            <person name="Huang K."/>
            <person name="Tropini C."/>
            <person name="Ng K."/>
            <person name="Yu B."/>
        </authorList>
    </citation>
    <scope>NUCLEOTIDE SEQUENCE [LARGE SCALE GENOMIC DNA]</scope>
    <source>
        <strain evidence="3 4">NM50_B9-20</strain>
    </source>
</reference>
<feature type="domain" description="VWA-like" evidence="1">
    <location>
        <begin position="293"/>
        <end position="419"/>
    </location>
</feature>
<dbReference type="PANTHER" id="PTHR38730">
    <property type="entry name" value="SLL7028 PROTEIN"/>
    <property type="match status" value="1"/>
</dbReference>
<sequence length="447" mass="51837">MTFEERRDSLLKQALDIKGNGKIYSSFEREFFSLVETVVIEMLEGEDSFFGQFLVRTERSIRYNITWPLATIPKMQGFKMYFNPLLFLLSDKREMQALFKHEIYHIMYGHHQREKALKNKYTTTAVNLALDISINQFIKNLPMDSYRLERVNLEYGANLKEDCSVEVYAEEIEKAIKAKLKDNKKADKDEIVGELLDISKAHDVWEESNLNDDSIKDMTKKTAIGSYNGKAPKDIEGIIKAYGEKAEISWQDLLKKIIPSLRAGEKKTVMRRNRRQPDRLDIRGTLPNSVPEVIVALDISASMSEQEFSKILVEVLEITRTRTNKITLIECDNEIRRVYEIKSKNDIKKRSFKNGSTKFSPVFKYIRDNNLRNHVVVYFTDGVGEKELEYKPFKKNTIWVLTGDEDLSLNEPYGEIKKIETNAVKGEGGTAGLDMIKEYQQEHGRYF</sequence>
<feature type="domain" description="Putative metallopeptidase" evidence="2">
    <location>
        <begin position="46"/>
        <end position="276"/>
    </location>
</feature>
<dbReference type="PANTHER" id="PTHR38730:SF1">
    <property type="entry name" value="SLL7028 PROTEIN"/>
    <property type="match status" value="1"/>
</dbReference>
<organism evidence="3 4">
    <name type="scientific">Clostridium sartagoforme</name>
    <dbReference type="NCBI Taxonomy" id="84031"/>
    <lineage>
        <taxon>Bacteria</taxon>
        <taxon>Bacillati</taxon>
        <taxon>Bacillota</taxon>
        <taxon>Clostridia</taxon>
        <taxon>Eubacteriales</taxon>
        <taxon>Clostridiaceae</taxon>
        <taxon>Clostridium</taxon>
    </lineage>
</organism>